<name>A0A1Q3BVN6_CEPFO</name>
<dbReference type="PANTHER" id="PTHR47967:SF128">
    <property type="entry name" value="ASPARTIC PROTEINASE CDR1-LIKE"/>
    <property type="match status" value="1"/>
</dbReference>
<dbReference type="InterPro" id="IPR032861">
    <property type="entry name" value="TAXi_N"/>
</dbReference>
<comment type="similarity">
    <text evidence="2 10">Belongs to the peptidase A1 family.</text>
</comment>
<feature type="active site" evidence="9">
    <location>
        <position position="26"/>
    </location>
</feature>
<evidence type="ECO:0000256" key="3">
    <source>
        <dbReference type="ARBA" id="ARBA00022525"/>
    </source>
</evidence>
<dbReference type="InterPro" id="IPR001969">
    <property type="entry name" value="Aspartic_peptidase_AS"/>
</dbReference>
<dbReference type="STRING" id="3775.A0A1Q3BVN6"/>
<dbReference type="GO" id="GO:0005576">
    <property type="term" value="C:extracellular region"/>
    <property type="evidence" value="ECO:0007669"/>
    <property type="project" value="UniProtKB-SubCell"/>
</dbReference>
<evidence type="ECO:0000313" key="12">
    <source>
        <dbReference type="EMBL" id="GAV71898.1"/>
    </source>
</evidence>
<evidence type="ECO:0000256" key="8">
    <source>
        <dbReference type="ARBA" id="ARBA00023180"/>
    </source>
</evidence>
<organism evidence="12 13">
    <name type="scientific">Cephalotus follicularis</name>
    <name type="common">Albany pitcher plant</name>
    <dbReference type="NCBI Taxonomy" id="3775"/>
    <lineage>
        <taxon>Eukaryota</taxon>
        <taxon>Viridiplantae</taxon>
        <taxon>Streptophyta</taxon>
        <taxon>Embryophyta</taxon>
        <taxon>Tracheophyta</taxon>
        <taxon>Spermatophyta</taxon>
        <taxon>Magnoliopsida</taxon>
        <taxon>eudicotyledons</taxon>
        <taxon>Gunneridae</taxon>
        <taxon>Pentapetalae</taxon>
        <taxon>rosids</taxon>
        <taxon>fabids</taxon>
        <taxon>Oxalidales</taxon>
        <taxon>Cephalotaceae</taxon>
        <taxon>Cephalotus</taxon>
    </lineage>
</organism>
<evidence type="ECO:0000256" key="6">
    <source>
        <dbReference type="ARBA" id="ARBA00022750"/>
    </source>
</evidence>
<dbReference type="InterPro" id="IPR032799">
    <property type="entry name" value="TAXi_C"/>
</dbReference>
<evidence type="ECO:0000256" key="10">
    <source>
        <dbReference type="RuleBase" id="RU000454"/>
    </source>
</evidence>
<evidence type="ECO:0000256" key="5">
    <source>
        <dbReference type="ARBA" id="ARBA00022729"/>
    </source>
</evidence>
<dbReference type="FunCoup" id="A0A1Q3BVN6">
    <property type="interactions" value="1"/>
</dbReference>
<keyword evidence="13" id="KW-1185">Reference proteome</keyword>
<evidence type="ECO:0000256" key="7">
    <source>
        <dbReference type="ARBA" id="ARBA00022801"/>
    </source>
</evidence>
<proteinExistence type="inferred from homology"/>
<protein>
    <submittedName>
        <fullName evidence="12">Asp domain-containing protein</fullName>
    </submittedName>
</protein>
<dbReference type="Proteomes" id="UP000187406">
    <property type="component" value="Unassembled WGS sequence"/>
</dbReference>
<keyword evidence="6 10" id="KW-0064">Aspartyl protease</keyword>
<evidence type="ECO:0000256" key="9">
    <source>
        <dbReference type="PIRSR" id="PIRSR601461-1"/>
    </source>
</evidence>
<dbReference type="Pfam" id="PF14543">
    <property type="entry name" value="TAXi_N"/>
    <property type="match status" value="1"/>
</dbReference>
<dbReference type="PROSITE" id="PS51767">
    <property type="entry name" value="PEPTIDASE_A1"/>
    <property type="match status" value="1"/>
</dbReference>
<feature type="active site" evidence="9">
    <location>
        <position position="239"/>
    </location>
</feature>
<sequence>MFSSDGEYFMAMSIGTPPVKVLAIADTGSDLIWIQCKPCKRCYRQNPALFDPKKSSSYENLPCGSDSCKAIQSPGRSCRQDQNACKYSYSYADQSFSRGNLALEKFTFGSTRGPPVSLPMMVFGCGHDNGGDFDKFGSGIVGLGGGPLSLVPQLGASINWKFSYCLIPYVNVESSDVTNKITFGANAMVSDANVSTTPLVDKQPSTYYYLTLEAISVGNKRLAHKGLGSDTEEGNIIIDSGTTLTFIGSHFYEKLVSALEKVIGAKLVSDPRGFLSACFKYHRKIDLPIITFHFTGADVELQSYNTFARLEDDFLCLTMIPSKDLGVFGNLAQANFLIGYDLEKRTVSFKQTDCTKQ</sequence>
<dbReference type="PROSITE" id="PS00141">
    <property type="entry name" value="ASP_PROTEASE"/>
    <property type="match status" value="2"/>
</dbReference>
<dbReference type="InterPro" id="IPR001461">
    <property type="entry name" value="Aspartic_peptidase_A1"/>
</dbReference>
<accession>A0A1Q3BVN6</accession>
<dbReference type="GO" id="GO:0006508">
    <property type="term" value="P:proteolysis"/>
    <property type="evidence" value="ECO:0007669"/>
    <property type="project" value="UniProtKB-KW"/>
</dbReference>
<dbReference type="AlphaFoldDB" id="A0A1Q3BVN6"/>
<dbReference type="PANTHER" id="PTHR47967">
    <property type="entry name" value="OS07G0603500 PROTEIN-RELATED"/>
    <property type="match status" value="1"/>
</dbReference>
<dbReference type="InterPro" id="IPR051708">
    <property type="entry name" value="Plant_Aspart_Prot_A1"/>
</dbReference>
<dbReference type="Gene3D" id="2.40.70.10">
    <property type="entry name" value="Acid Proteases"/>
    <property type="match status" value="2"/>
</dbReference>
<gene>
    <name evidence="12" type="ORF">CFOL_v3_15387</name>
</gene>
<dbReference type="GO" id="GO:0004190">
    <property type="term" value="F:aspartic-type endopeptidase activity"/>
    <property type="evidence" value="ECO:0007669"/>
    <property type="project" value="UniProtKB-KW"/>
</dbReference>
<evidence type="ECO:0000259" key="11">
    <source>
        <dbReference type="PROSITE" id="PS51767"/>
    </source>
</evidence>
<dbReference type="OrthoDB" id="2747330at2759"/>
<dbReference type="Pfam" id="PF14541">
    <property type="entry name" value="TAXi_C"/>
    <property type="match status" value="1"/>
</dbReference>
<dbReference type="InParanoid" id="A0A1Q3BVN6"/>
<dbReference type="InterPro" id="IPR034161">
    <property type="entry name" value="Pepsin-like_plant"/>
</dbReference>
<evidence type="ECO:0000256" key="1">
    <source>
        <dbReference type="ARBA" id="ARBA00004613"/>
    </source>
</evidence>
<keyword evidence="7 10" id="KW-0378">Hydrolase</keyword>
<dbReference type="FunFam" id="2.40.70.10:FF:000016">
    <property type="entry name" value="Probable aspartic protease At2g35615"/>
    <property type="match status" value="1"/>
</dbReference>
<keyword evidence="4 10" id="KW-0645">Protease</keyword>
<dbReference type="EMBL" id="BDDD01000951">
    <property type="protein sequence ID" value="GAV71898.1"/>
    <property type="molecule type" value="Genomic_DNA"/>
</dbReference>
<comment type="caution">
    <text evidence="12">The sequence shown here is derived from an EMBL/GenBank/DDBJ whole genome shotgun (WGS) entry which is preliminary data.</text>
</comment>
<dbReference type="FunFam" id="2.40.70.10:FF:000050">
    <property type="entry name" value="Aspartic proteinase CDR1"/>
    <property type="match status" value="1"/>
</dbReference>
<dbReference type="InterPro" id="IPR033121">
    <property type="entry name" value="PEPTIDASE_A1"/>
</dbReference>
<comment type="subcellular location">
    <subcellularLocation>
        <location evidence="1">Secreted</location>
    </subcellularLocation>
</comment>
<dbReference type="InterPro" id="IPR021109">
    <property type="entry name" value="Peptidase_aspartic_dom_sf"/>
</dbReference>
<evidence type="ECO:0000256" key="2">
    <source>
        <dbReference type="ARBA" id="ARBA00007447"/>
    </source>
</evidence>
<keyword evidence="3" id="KW-0964">Secreted</keyword>
<evidence type="ECO:0000313" key="13">
    <source>
        <dbReference type="Proteomes" id="UP000187406"/>
    </source>
</evidence>
<dbReference type="PRINTS" id="PR00792">
    <property type="entry name" value="PEPSIN"/>
</dbReference>
<feature type="domain" description="Peptidase A1" evidence="11">
    <location>
        <begin position="8"/>
        <end position="350"/>
    </location>
</feature>
<keyword evidence="8" id="KW-0325">Glycoprotein</keyword>
<reference evidence="13" key="1">
    <citation type="submission" date="2016-04" db="EMBL/GenBank/DDBJ databases">
        <title>Cephalotus genome sequencing.</title>
        <authorList>
            <person name="Fukushima K."/>
            <person name="Hasebe M."/>
            <person name="Fang X."/>
        </authorList>
    </citation>
    <scope>NUCLEOTIDE SEQUENCE [LARGE SCALE GENOMIC DNA]</scope>
    <source>
        <strain evidence="13">cv. St1</strain>
    </source>
</reference>
<keyword evidence="5" id="KW-0732">Signal</keyword>
<evidence type="ECO:0000256" key="4">
    <source>
        <dbReference type="ARBA" id="ARBA00022670"/>
    </source>
</evidence>
<dbReference type="SUPFAM" id="SSF50630">
    <property type="entry name" value="Acid proteases"/>
    <property type="match status" value="1"/>
</dbReference>
<dbReference type="CDD" id="cd05476">
    <property type="entry name" value="pepsin_A_like_plant"/>
    <property type="match status" value="1"/>
</dbReference>